<feature type="region of interest" description="Disordered" evidence="1">
    <location>
        <begin position="620"/>
        <end position="658"/>
    </location>
</feature>
<feature type="region of interest" description="Disordered" evidence="1">
    <location>
        <begin position="673"/>
        <end position="804"/>
    </location>
</feature>
<feature type="region of interest" description="Disordered" evidence="1">
    <location>
        <begin position="423"/>
        <end position="537"/>
    </location>
</feature>
<proteinExistence type="predicted"/>
<feature type="compositionally biased region" description="Basic and acidic residues" evidence="1">
    <location>
        <begin position="158"/>
        <end position="171"/>
    </location>
</feature>
<feature type="compositionally biased region" description="Basic and acidic residues" evidence="1">
    <location>
        <begin position="705"/>
        <end position="717"/>
    </location>
</feature>
<feature type="compositionally biased region" description="Low complexity" evidence="1">
    <location>
        <begin position="437"/>
        <end position="449"/>
    </location>
</feature>
<feature type="region of interest" description="Disordered" evidence="1">
    <location>
        <begin position="1003"/>
        <end position="1027"/>
    </location>
</feature>
<accession>A0A086K3G3</accession>
<feature type="region of interest" description="Disordered" evidence="1">
    <location>
        <begin position="571"/>
        <end position="599"/>
    </location>
</feature>
<dbReference type="AlphaFoldDB" id="A0A086K3G3"/>
<gene>
    <name evidence="2" type="ORF">TGP89_240300</name>
</gene>
<feature type="compositionally biased region" description="Basic and acidic residues" evidence="1">
    <location>
        <begin position="759"/>
        <end position="774"/>
    </location>
</feature>
<dbReference type="EMBL" id="AEYI02001315">
    <property type="protein sequence ID" value="KFG38931.1"/>
    <property type="molecule type" value="Genomic_DNA"/>
</dbReference>
<feature type="compositionally biased region" description="Polar residues" evidence="1">
    <location>
        <begin position="24"/>
        <end position="33"/>
    </location>
</feature>
<dbReference type="Proteomes" id="UP000028828">
    <property type="component" value="Unassembled WGS sequence"/>
</dbReference>
<evidence type="ECO:0000256" key="1">
    <source>
        <dbReference type="SAM" id="MobiDB-lite"/>
    </source>
</evidence>
<comment type="caution">
    <text evidence="2">The sequence shown here is derived from an EMBL/GenBank/DDBJ whole genome shotgun (WGS) entry which is preliminary data.</text>
</comment>
<feature type="region of interest" description="Disordered" evidence="1">
    <location>
        <begin position="115"/>
        <end position="172"/>
    </location>
</feature>
<organism evidence="2 3">
    <name type="scientific">Toxoplasma gondii p89</name>
    <dbReference type="NCBI Taxonomy" id="943119"/>
    <lineage>
        <taxon>Eukaryota</taxon>
        <taxon>Sar</taxon>
        <taxon>Alveolata</taxon>
        <taxon>Apicomplexa</taxon>
        <taxon>Conoidasida</taxon>
        <taxon>Coccidia</taxon>
        <taxon>Eucoccidiorida</taxon>
        <taxon>Eimeriorina</taxon>
        <taxon>Sarcocystidae</taxon>
        <taxon>Toxoplasma</taxon>
    </lineage>
</organism>
<dbReference type="OrthoDB" id="333873at2759"/>
<name>A0A086K3G3_TOXGO</name>
<feature type="region of interest" description="Disordered" evidence="1">
    <location>
        <begin position="359"/>
        <end position="384"/>
    </location>
</feature>
<evidence type="ECO:0000313" key="3">
    <source>
        <dbReference type="Proteomes" id="UP000028828"/>
    </source>
</evidence>
<feature type="compositionally biased region" description="Polar residues" evidence="1">
    <location>
        <begin position="115"/>
        <end position="133"/>
    </location>
</feature>
<feature type="compositionally biased region" description="Low complexity" evidence="1">
    <location>
        <begin position="792"/>
        <end position="804"/>
    </location>
</feature>
<feature type="compositionally biased region" description="Polar residues" evidence="1">
    <location>
        <begin position="775"/>
        <end position="790"/>
    </location>
</feature>
<feature type="region of interest" description="Disordered" evidence="1">
    <location>
        <begin position="836"/>
        <end position="856"/>
    </location>
</feature>
<protein>
    <submittedName>
        <fullName evidence="2">Zinc finger domain, LSD1 subclass domain-containing protein</fullName>
    </submittedName>
</protein>
<sequence>MGGGSLAEEGRGETRLFSHLPDAESSSAHTVSPSALLEVSLPATRCVGRCESTGAASSFATLPVAVEPGTAHSPTASGEDPVVLTADGSGVLQELAEATAAAGIREGVAGEIRGSTFSRNRAGTGQEGTTVETSGAAEPDDRAGSSTPEVRSSAGYDSEDRRCSSWKSRDEDERDDTTYVGVDCFFLELPDGAVCCVAGLENLPPPAEVNERDSTEGQGEFFLARLQCHNCLQLLEFDSRAQFVQCSSCQTLNAVQTRAHSGLRGGRAMIVICGRCSTRNISCLGSLYVECWQCHTVCQVDYPADGAGVLGPGASSRSQTRLGETGVSSRARLRSRLLSRRSFHRPRISWLRTRRRGAPEAAVASGASANVAGEGTTEPGASAPRLLEAASRRSSRRLFAPFSSMRFLRRPFFSSRRHFSSTSLQRGFTHPEQSVERPAPAVAPATRTPGGSFPQPNAGRQGPTSWISEGDLGETEGRGAVPANLGGADRESHRLYRMATSTFPRRSEPLGQTHRAARSLPGRSRPNSTGGQEGPHRAALAMQISAESWERFSVEPATSAVAEELLPSAEGASVAGGSFSPGQEARDRGRSLPDVGTSPAAGLQLREATTVPPNTVATVARHQEGECGERPRRLATQGVRSESSASEGCAETGVNERGSSRFRLSSLLNAQRAAEAEERERSSASVSELESSQRESRSGCSGDTRPARPEAAEREARQNTASSRNVGATRGELLPSGGAEGLHALQPLMDDAGTSALGRDTESGRYDASNETHDVTNNPADSTSRSTIGHRSNGSNSMTSNITSNRITTNYSTSMSHSNTASTRSESNVFLSASFAPPASRREGGSSNGSGGAAFAPTDRRTFMGRGRTFHFFSFCATALLHRDTRVEGFADFRGFDTVAQSVDQNGRRRDPAESRSAPGAGRQTGDSEYSHRFPGVDSNTVAALRGVDDGQVGDGVGDGDRVSTEGPQFIHHLELDNDVLGGTERAQFNGQQQESLLGWDAERGSRARGSGGTSPRVVGADQTPARPVHGIDSVEVVGNRKKLGRILTGVRRRKTVGG</sequence>
<dbReference type="NCBIfam" id="TIGR01053">
    <property type="entry name" value="LSD1"/>
    <property type="match status" value="1"/>
</dbReference>
<feature type="region of interest" description="Disordered" evidence="1">
    <location>
        <begin position="903"/>
        <end position="934"/>
    </location>
</feature>
<dbReference type="VEuPathDB" id="ToxoDB:TGP89_240300"/>
<feature type="region of interest" description="Disordered" evidence="1">
    <location>
        <begin position="1"/>
        <end position="33"/>
    </location>
</feature>
<evidence type="ECO:0000313" key="2">
    <source>
        <dbReference type="EMBL" id="KFG38931.1"/>
    </source>
</evidence>
<feature type="compositionally biased region" description="Basic and acidic residues" evidence="1">
    <location>
        <begin position="621"/>
        <end position="632"/>
    </location>
</feature>
<reference evidence="2 3" key="1">
    <citation type="submission" date="2014-03" db="EMBL/GenBank/DDBJ databases">
        <authorList>
            <person name="Sibley D."/>
            <person name="Venepally P."/>
            <person name="Karamycheva S."/>
            <person name="Hadjithomas M."/>
            <person name="Khan A."/>
            <person name="Brunk B."/>
            <person name="Roos D."/>
            <person name="Caler E."/>
            <person name="Lorenzi H."/>
        </authorList>
    </citation>
    <scope>NUCLEOTIDE SEQUENCE [LARGE SCALE GENOMIC DNA]</scope>
    <source>
        <strain evidence="3">p89</strain>
    </source>
</reference>